<keyword evidence="2 3" id="KW-0732">Signal</keyword>
<name>A0AAD5LRD6_PYTIN</name>
<dbReference type="Gene3D" id="3.90.780.10">
    <property type="entry name" value="5'-Nucleotidase, C-terminal domain"/>
    <property type="match status" value="1"/>
</dbReference>
<dbReference type="InterPro" id="IPR006179">
    <property type="entry name" value="5_nucleotidase/apyrase"/>
</dbReference>
<feature type="compositionally biased region" description="Low complexity" evidence="4">
    <location>
        <begin position="36"/>
        <end position="61"/>
    </location>
</feature>
<accession>A0AAD5LRD6</accession>
<protein>
    <recommendedName>
        <fullName evidence="9">Calcineurin-like phosphoesterase</fullName>
    </recommendedName>
</protein>
<keyword evidence="3" id="KW-0378">Hydrolase</keyword>
<dbReference type="PANTHER" id="PTHR11575:SF48">
    <property type="entry name" value="5'-NUCLEOTIDASE"/>
    <property type="match status" value="1"/>
</dbReference>
<evidence type="ECO:0000259" key="6">
    <source>
        <dbReference type="Pfam" id="PF02872"/>
    </source>
</evidence>
<feature type="domain" description="Calcineurin-like phosphoesterase" evidence="5">
    <location>
        <begin position="95"/>
        <end position="283"/>
    </location>
</feature>
<keyword evidence="8" id="KW-1185">Reference proteome</keyword>
<dbReference type="SUPFAM" id="SSF55816">
    <property type="entry name" value="5'-nucleotidase (syn. UDP-sugar hydrolase), C-terminal domain"/>
    <property type="match status" value="1"/>
</dbReference>
<evidence type="ECO:0000256" key="3">
    <source>
        <dbReference type="RuleBase" id="RU362119"/>
    </source>
</evidence>
<organism evidence="7 8">
    <name type="scientific">Pythium insidiosum</name>
    <name type="common">Pythiosis disease agent</name>
    <dbReference type="NCBI Taxonomy" id="114742"/>
    <lineage>
        <taxon>Eukaryota</taxon>
        <taxon>Sar</taxon>
        <taxon>Stramenopiles</taxon>
        <taxon>Oomycota</taxon>
        <taxon>Peronosporomycetes</taxon>
        <taxon>Pythiales</taxon>
        <taxon>Pythiaceae</taxon>
        <taxon>Pythium</taxon>
    </lineage>
</organism>
<feature type="domain" description="5'-Nucleotidase C-terminal" evidence="6">
    <location>
        <begin position="364"/>
        <end position="521"/>
    </location>
</feature>
<dbReference type="InterPro" id="IPR029052">
    <property type="entry name" value="Metallo-depent_PP-like"/>
</dbReference>
<proteinExistence type="inferred from homology"/>
<dbReference type="InterPro" id="IPR008334">
    <property type="entry name" value="5'-Nucleotdase_C"/>
</dbReference>
<dbReference type="InterPro" id="IPR004843">
    <property type="entry name" value="Calcineurin-like_PHP"/>
</dbReference>
<dbReference type="Pfam" id="PF00149">
    <property type="entry name" value="Metallophos"/>
    <property type="match status" value="1"/>
</dbReference>
<feature type="chain" id="PRO_5041771444" description="Calcineurin-like phosphoesterase" evidence="3">
    <location>
        <begin position="26"/>
        <end position="575"/>
    </location>
</feature>
<feature type="signal peptide" evidence="3">
    <location>
        <begin position="1"/>
        <end position="25"/>
    </location>
</feature>
<comment type="caution">
    <text evidence="7">The sequence shown here is derived from an EMBL/GenBank/DDBJ whole genome shotgun (WGS) entry which is preliminary data.</text>
</comment>
<evidence type="ECO:0000313" key="7">
    <source>
        <dbReference type="EMBL" id="KAJ0407179.1"/>
    </source>
</evidence>
<gene>
    <name evidence="7" type="ORF">P43SY_001137</name>
</gene>
<dbReference type="Gene3D" id="3.60.21.10">
    <property type="match status" value="1"/>
</dbReference>
<evidence type="ECO:0000256" key="4">
    <source>
        <dbReference type="SAM" id="MobiDB-lite"/>
    </source>
</evidence>
<keyword evidence="3" id="KW-0547">Nucleotide-binding</keyword>
<dbReference type="InterPro" id="IPR036907">
    <property type="entry name" value="5'-Nucleotdase_C_sf"/>
</dbReference>
<dbReference type="GO" id="GO:0016787">
    <property type="term" value="F:hydrolase activity"/>
    <property type="evidence" value="ECO:0007669"/>
    <property type="project" value="UniProtKB-KW"/>
</dbReference>
<dbReference type="PRINTS" id="PR01607">
    <property type="entry name" value="APYRASEFAMLY"/>
</dbReference>
<dbReference type="GO" id="GO:0000166">
    <property type="term" value="F:nucleotide binding"/>
    <property type="evidence" value="ECO:0007669"/>
    <property type="project" value="UniProtKB-KW"/>
</dbReference>
<dbReference type="SUPFAM" id="SSF56300">
    <property type="entry name" value="Metallo-dependent phosphatases"/>
    <property type="match status" value="1"/>
</dbReference>
<evidence type="ECO:0000256" key="2">
    <source>
        <dbReference type="ARBA" id="ARBA00022729"/>
    </source>
</evidence>
<sequence>MNLLRCSKLFVAAMAMAIATPSVSAKGYNDYRQRQTPAPSSSAPPATTAPATVAPSSAPTSTPAPAPIRKPSAVIDIIGYNDVYEMLQDTVNGFKVGGPSRVVPLVKEMRAKNPNSLVLFAGDTMSPSLWSLQFKGMQMVEAHNALQVDFACLGNHEFDFGIDAFFNVSAASKFKWLNANCYEHSTGALLRGTQPNAVKTLSHPEFGTVKIGFFGVMYDMKMPGDRLYWTDPIEAAKRQVKILREQFKVDLVIALTHQELLDDNRFSKEVKGVDVIYGGHDHAAMLQTNFGAPYVKADLNFRTVWSSRLEYFAAVNSSTAKAPASTRLTHKLVPITEDLPTDPDFEKTLAQYGKIIAELQKRVVGKLCEPLDVKQNTVRTSDCPAGHIFADASLGNYGADMADMALINGGVIRSDRVYPAGDFTLGDLIAWSPFGNSLVIYETDGASVKKFLVSQMIGSCGAGFTTQNGFYMHPAGVKWSFKCTGEAKGELVSMEWLKHPSKTGPVKDDEVIRLMTTNYMYNDRWVGQQGLTMKKWLVNEAESVRIDAALEKFVKAQPDNTLCYKTEGRSTVSYN</sequence>
<evidence type="ECO:0008006" key="9">
    <source>
        <dbReference type="Google" id="ProtNLM"/>
    </source>
</evidence>
<reference evidence="7" key="1">
    <citation type="submission" date="2021-12" db="EMBL/GenBank/DDBJ databases">
        <title>Prjna785345.</title>
        <authorList>
            <person name="Rujirawat T."/>
            <person name="Krajaejun T."/>
        </authorList>
    </citation>
    <scope>NUCLEOTIDE SEQUENCE</scope>
    <source>
        <strain evidence="7">Pi057C3</strain>
    </source>
</reference>
<comment type="similarity">
    <text evidence="1 3">Belongs to the 5'-nucleotidase family.</text>
</comment>
<dbReference type="AlphaFoldDB" id="A0AAD5LRD6"/>
<feature type="region of interest" description="Disordered" evidence="4">
    <location>
        <begin position="31"/>
        <end position="67"/>
    </location>
</feature>
<dbReference type="EMBL" id="JAKCXM010000024">
    <property type="protein sequence ID" value="KAJ0407179.1"/>
    <property type="molecule type" value="Genomic_DNA"/>
</dbReference>
<evidence type="ECO:0000313" key="8">
    <source>
        <dbReference type="Proteomes" id="UP001209570"/>
    </source>
</evidence>
<dbReference type="Pfam" id="PF02872">
    <property type="entry name" value="5_nucleotid_C"/>
    <property type="match status" value="1"/>
</dbReference>
<dbReference type="GO" id="GO:0009166">
    <property type="term" value="P:nucleotide catabolic process"/>
    <property type="evidence" value="ECO:0007669"/>
    <property type="project" value="InterPro"/>
</dbReference>
<dbReference type="Proteomes" id="UP001209570">
    <property type="component" value="Unassembled WGS sequence"/>
</dbReference>
<dbReference type="PANTHER" id="PTHR11575">
    <property type="entry name" value="5'-NUCLEOTIDASE-RELATED"/>
    <property type="match status" value="1"/>
</dbReference>
<evidence type="ECO:0000256" key="1">
    <source>
        <dbReference type="ARBA" id="ARBA00006654"/>
    </source>
</evidence>
<evidence type="ECO:0000259" key="5">
    <source>
        <dbReference type="Pfam" id="PF00149"/>
    </source>
</evidence>